<keyword evidence="3" id="KW-0863">Zinc-finger</keyword>
<feature type="compositionally biased region" description="Low complexity" evidence="5">
    <location>
        <begin position="1078"/>
        <end position="1095"/>
    </location>
</feature>
<feature type="region of interest" description="Disordered" evidence="5">
    <location>
        <begin position="1078"/>
        <end position="1175"/>
    </location>
</feature>
<sequence>MGAWVITYDACHLRCARLYGAGEPGIRKPELRVHGRVFPALFSSGCDWLTERIVVDEGRACLSRLARHARARDVDYFLAWDLKALHRIAKGSVVRTRQDKTRREASGCAAPASPGGSAETANERSGCAQQPAVLHLIPPTVMIASSQPIALPQHYHHQNHHPHQQHAGLPIPSGSGDYAMHDAQGSYTGSSEGTFNPASYARHFLGSPISWRAGSWGARFPAGSPTAQLLSSIESGKTPSSGDNDSLMNALNIFEREGELCRNYTCCGLHLTDLHALLEHFEEVHIVMLDQGSAQPQPHIQIPFNPIAHENHSGQPRHLAQEAHQHQQMQGQQHQPYATSFDPDDIEMELDLDLDTTAANSTSAIAPPPPPPPSSAHSSLRSSPSSCAPSPPDTPISTPLSAYPSPHPFVPHHLPLQGHHSNLHSPYISAPSSPLASAYDPSTAASTRQSSPTHGHPNGSGQHTHRPNLNLNLNVAHTGVGGFPRATPAPSSTLLTHPEEAFNTYARFASDYSSSMPGAQFNGAAVDEGSVVNSMGWQQQVQQQQQTQQGGGCVPPALLFASTTSVQAKEEPQSRVSSPGGAHGHGKKNGVLSGLGKHSTQRLGAATAPSTPTSTSPTSSSALPSSSHHTASASTASASSPSLPRPQPSLLLSKPFRCPKPNCNKSYKQANGLKYHMTHGSCNFAPPKDLEHVKDLLERKRREREASANGNTNGGLHRSASLGSVPGGSGAGASSSNGHLDPQSQTTPTTPTTPLSPTSILSLTYSDLSQIPEAELREVEREAERRLRPFACGVGDCTRRYKNMNGLRYHYQHSGDHGALGLALLASGQHECLGWGRRGGKGVGGQAGNGSAAATNGTVNLNGTRIAGLGTGGSVSMPVSRAGSVSVTSSVANSRVGTPQPVPPLPSASTSSSPSSSAATPGAGASSSQQQLQQQHLAQLQAMQAQMHQQQQAQLAMHQQQYGQSSSTPTQNPGVKPTPVQAQAFVVPSTSTAGHQRTGSNGSSTGSPQNQNAYAQVPIQHQNTSPPQAQAQVPVQVQSPQQQQAQAQHQAAQQAQQAYAAAYSAYAQQMYVRAHVHAAQQQQAQHHAQAQVQRAPQPPQQERSGSGSPTQAHVSPTAGNGVIFNASGEYVGNGNGNGNSSSQSAQASTSAPTSAQPTAQQQPQQQPLSPQHAQFAHMSLSSPTMASPTHATHSHAGYGHYEQQQAQVQAQAQPQQGYEQQGQSQGYEQQTRGAYEQGQQQGYDQQQQYHQYGMNGMDVSTLYAQGRRM</sequence>
<feature type="compositionally biased region" description="Polar residues" evidence="5">
    <location>
        <begin position="962"/>
        <end position="973"/>
    </location>
</feature>
<feature type="compositionally biased region" description="Low complexity" evidence="5">
    <location>
        <begin position="106"/>
        <end position="118"/>
    </location>
</feature>
<feature type="compositionally biased region" description="Polar residues" evidence="5">
    <location>
        <begin position="443"/>
        <end position="468"/>
    </location>
</feature>
<evidence type="ECO:0000256" key="3">
    <source>
        <dbReference type="ARBA" id="ARBA00022771"/>
    </source>
</evidence>
<dbReference type="OrthoDB" id="3269380at2759"/>
<feature type="compositionally biased region" description="Low complexity" evidence="5">
    <location>
        <begin position="1138"/>
        <end position="1171"/>
    </location>
</feature>
<dbReference type="Proteomes" id="UP000284706">
    <property type="component" value="Unassembled WGS sequence"/>
</dbReference>
<keyword evidence="2" id="KW-0677">Repeat</keyword>
<feature type="region of interest" description="Disordered" evidence="5">
    <location>
        <begin position="156"/>
        <end position="190"/>
    </location>
</feature>
<feature type="region of interest" description="Disordered" evidence="5">
    <location>
        <begin position="360"/>
        <end position="468"/>
    </location>
</feature>
<keyword evidence="8" id="KW-1185">Reference proteome</keyword>
<feature type="region of interest" description="Disordered" evidence="5">
    <location>
        <begin position="95"/>
        <end position="125"/>
    </location>
</feature>
<evidence type="ECO:0000259" key="6">
    <source>
        <dbReference type="SMART" id="SM00355"/>
    </source>
</evidence>
<feature type="compositionally biased region" description="Polar residues" evidence="5">
    <location>
        <begin position="1102"/>
        <end position="1118"/>
    </location>
</feature>
<dbReference type="AlphaFoldDB" id="A0A409XZ85"/>
<proteinExistence type="predicted"/>
<evidence type="ECO:0000256" key="5">
    <source>
        <dbReference type="SAM" id="MobiDB-lite"/>
    </source>
</evidence>
<feature type="region of interest" description="Disordered" evidence="5">
    <location>
        <begin position="1202"/>
        <end position="1244"/>
    </location>
</feature>
<feature type="region of interest" description="Disordered" evidence="5">
    <location>
        <begin position="307"/>
        <end position="342"/>
    </location>
</feature>
<reference evidence="7 8" key="1">
    <citation type="journal article" date="2018" name="Evol. Lett.">
        <title>Horizontal gene cluster transfer increased hallucinogenic mushroom diversity.</title>
        <authorList>
            <person name="Reynolds H.T."/>
            <person name="Vijayakumar V."/>
            <person name="Gluck-Thaler E."/>
            <person name="Korotkin H.B."/>
            <person name="Matheny P.B."/>
            <person name="Slot J.C."/>
        </authorList>
    </citation>
    <scope>NUCLEOTIDE SEQUENCE [LARGE SCALE GENOMIC DNA]</scope>
    <source>
        <strain evidence="7 8">SRW20</strain>
    </source>
</reference>
<evidence type="ECO:0000313" key="7">
    <source>
        <dbReference type="EMBL" id="PPQ96015.1"/>
    </source>
</evidence>
<keyword evidence="1" id="KW-0479">Metal-binding</keyword>
<dbReference type="GO" id="GO:0008270">
    <property type="term" value="F:zinc ion binding"/>
    <property type="evidence" value="ECO:0007669"/>
    <property type="project" value="UniProtKB-KW"/>
</dbReference>
<keyword evidence="4" id="KW-0862">Zinc</keyword>
<evidence type="ECO:0000256" key="2">
    <source>
        <dbReference type="ARBA" id="ARBA00022737"/>
    </source>
</evidence>
<feature type="compositionally biased region" description="Polar residues" evidence="5">
    <location>
        <begin position="988"/>
        <end position="1024"/>
    </location>
</feature>
<feature type="region of interest" description="Disordered" evidence="5">
    <location>
        <begin position="702"/>
        <end position="759"/>
    </location>
</feature>
<feature type="compositionally biased region" description="Low complexity" evidence="5">
    <location>
        <begin position="326"/>
        <end position="335"/>
    </location>
</feature>
<feature type="domain" description="C2H2-type" evidence="6">
    <location>
        <begin position="656"/>
        <end position="679"/>
    </location>
</feature>
<protein>
    <recommendedName>
        <fullName evidence="6">C2H2-type domain-containing protein</fullName>
    </recommendedName>
</protein>
<accession>A0A409XZ85</accession>
<dbReference type="GO" id="GO:0005634">
    <property type="term" value="C:nucleus"/>
    <property type="evidence" value="ECO:0007669"/>
    <property type="project" value="TreeGrafter"/>
</dbReference>
<evidence type="ECO:0000256" key="1">
    <source>
        <dbReference type="ARBA" id="ARBA00022723"/>
    </source>
</evidence>
<feature type="region of interest" description="Disordered" evidence="5">
    <location>
        <begin position="564"/>
        <end position="662"/>
    </location>
</feature>
<feature type="region of interest" description="Disordered" evidence="5">
    <location>
        <begin position="890"/>
        <end position="1049"/>
    </location>
</feature>
<dbReference type="STRING" id="231916.A0A409XZ85"/>
<feature type="domain" description="C2H2-type" evidence="6">
    <location>
        <begin position="790"/>
        <end position="817"/>
    </location>
</feature>
<dbReference type="InParanoid" id="A0A409XZ85"/>
<dbReference type="PANTHER" id="PTHR23057">
    <property type="entry name" value="JUXTAPOSED WITH ANOTHER ZINC FINGER PROTEIN 1"/>
    <property type="match status" value="1"/>
</dbReference>
<evidence type="ECO:0000313" key="8">
    <source>
        <dbReference type="Proteomes" id="UP000284706"/>
    </source>
</evidence>
<evidence type="ECO:0000256" key="4">
    <source>
        <dbReference type="ARBA" id="ARBA00022833"/>
    </source>
</evidence>
<dbReference type="PANTHER" id="PTHR23057:SF0">
    <property type="entry name" value="JUXTAPOSED WITH ANOTHER ZINC FINGER PROTEIN 1"/>
    <property type="match status" value="1"/>
</dbReference>
<feature type="compositionally biased region" description="Low complexity" evidence="5">
    <location>
        <begin position="605"/>
        <end position="653"/>
    </location>
</feature>
<dbReference type="InterPro" id="IPR013087">
    <property type="entry name" value="Znf_C2H2_type"/>
</dbReference>
<feature type="compositionally biased region" description="Low complexity" evidence="5">
    <location>
        <begin position="375"/>
        <end position="388"/>
    </location>
</feature>
<name>A0A409XZ85_9AGAR</name>
<gene>
    <name evidence="7" type="ORF">CVT26_016177</name>
</gene>
<comment type="caution">
    <text evidence="7">The sequence shown here is derived from an EMBL/GenBank/DDBJ whole genome shotgun (WGS) entry which is preliminary data.</text>
</comment>
<feature type="compositionally biased region" description="Low complexity" evidence="5">
    <location>
        <begin position="907"/>
        <end position="961"/>
    </location>
</feature>
<organism evidence="7 8">
    <name type="scientific">Gymnopilus dilepis</name>
    <dbReference type="NCBI Taxonomy" id="231916"/>
    <lineage>
        <taxon>Eukaryota</taxon>
        <taxon>Fungi</taxon>
        <taxon>Dikarya</taxon>
        <taxon>Basidiomycota</taxon>
        <taxon>Agaricomycotina</taxon>
        <taxon>Agaricomycetes</taxon>
        <taxon>Agaricomycetidae</taxon>
        <taxon>Agaricales</taxon>
        <taxon>Agaricineae</taxon>
        <taxon>Hymenogastraceae</taxon>
        <taxon>Gymnopilus</taxon>
    </lineage>
</organism>
<feature type="compositionally biased region" description="Basic and acidic residues" evidence="5">
    <location>
        <begin position="96"/>
        <end position="105"/>
    </location>
</feature>
<feature type="compositionally biased region" description="Polar residues" evidence="5">
    <location>
        <begin position="419"/>
        <end position="435"/>
    </location>
</feature>
<feature type="compositionally biased region" description="Low complexity" evidence="5">
    <location>
        <begin position="732"/>
        <end position="759"/>
    </location>
</feature>
<dbReference type="SMART" id="SM00355">
    <property type="entry name" value="ZnF_C2H2"/>
    <property type="match status" value="3"/>
</dbReference>
<feature type="domain" description="C2H2-type" evidence="6">
    <location>
        <begin position="264"/>
        <end position="285"/>
    </location>
</feature>
<dbReference type="EMBL" id="NHYE01001400">
    <property type="protein sequence ID" value="PPQ96015.1"/>
    <property type="molecule type" value="Genomic_DNA"/>
</dbReference>
<dbReference type="InterPro" id="IPR051580">
    <property type="entry name" value="ZnF-Chromatin_assoc"/>
</dbReference>
<feature type="compositionally biased region" description="Low complexity" evidence="5">
    <location>
        <begin position="1025"/>
        <end position="1049"/>
    </location>
</feature>